<dbReference type="InterPro" id="IPR036388">
    <property type="entry name" value="WH-like_DNA-bd_sf"/>
</dbReference>
<dbReference type="AlphaFoldDB" id="A0A3A5HG04"/>
<dbReference type="InterPro" id="IPR014048">
    <property type="entry name" value="MethylDNA_cys_MeTrfase_DNA-bd"/>
</dbReference>
<dbReference type="Pfam" id="PF01035">
    <property type="entry name" value="DNA_binding_1"/>
    <property type="match status" value="1"/>
</dbReference>
<dbReference type="InterPro" id="IPR036217">
    <property type="entry name" value="MethylDNA_cys_MeTrfase_DNAb"/>
</dbReference>
<reference evidence="4" key="1">
    <citation type="submission" date="2018-09" db="EMBL/GenBank/DDBJ databases">
        <authorList>
            <person name="Zhu H."/>
        </authorList>
    </citation>
    <scope>NUCLEOTIDE SEQUENCE [LARGE SCALE GENOMIC DNA]</scope>
    <source>
        <strain evidence="4">K1W22B-1</strain>
    </source>
</reference>
<comment type="caution">
    <text evidence="3">The sequence shown here is derived from an EMBL/GenBank/DDBJ whole genome shotgun (WGS) entry which is preliminary data.</text>
</comment>
<dbReference type="GO" id="GO:0032259">
    <property type="term" value="P:methylation"/>
    <property type="evidence" value="ECO:0007669"/>
    <property type="project" value="UniProtKB-KW"/>
</dbReference>
<feature type="domain" description="Methylated-DNA-[protein]-cysteine S-methyltransferase DNA binding" evidence="2">
    <location>
        <begin position="7"/>
        <end position="71"/>
    </location>
</feature>
<dbReference type="EMBL" id="QYRP01000002">
    <property type="protein sequence ID" value="RJS46667.1"/>
    <property type="molecule type" value="Genomic_DNA"/>
</dbReference>
<sequence>MSSPEEYAEAVLVLVESVPAGRATTYGAIADVLQEQLGTGGPRTVARVMATDGSGVPWWRCVRADGTLPGHLIAEALQSWYAEGTPVRGDRVDLPKAFWQPSPGA</sequence>
<name>A0A3A5HG04_9ACTN</name>
<dbReference type="SUPFAM" id="SSF46767">
    <property type="entry name" value="Methylated DNA-protein cysteine methyltransferase, C-terminal domain"/>
    <property type="match status" value="1"/>
</dbReference>
<keyword evidence="1" id="KW-0227">DNA damage</keyword>
<keyword evidence="3" id="KW-0808">Transferase</keyword>
<dbReference type="Proteomes" id="UP000276542">
    <property type="component" value="Unassembled WGS sequence"/>
</dbReference>
<organism evidence="3 4">
    <name type="scientific">Nocardioides cavernaquae</name>
    <dbReference type="NCBI Taxonomy" id="2321396"/>
    <lineage>
        <taxon>Bacteria</taxon>
        <taxon>Bacillati</taxon>
        <taxon>Actinomycetota</taxon>
        <taxon>Actinomycetes</taxon>
        <taxon>Propionibacteriales</taxon>
        <taxon>Nocardioidaceae</taxon>
        <taxon>Nocardioides</taxon>
    </lineage>
</organism>
<protein>
    <submittedName>
        <fullName evidence="3">Cysteine methyltransferase</fullName>
    </submittedName>
</protein>
<evidence type="ECO:0000313" key="3">
    <source>
        <dbReference type="EMBL" id="RJS46667.1"/>
    </source>
</evidence>
<dbReference type="GO" id="GO:0008168">
    <property type="term" value="F:methyltransferase activity"/>
    <property type="evidence" value="ECO:0007669"/>
    <property type="project" value="UniProtKB-KW"/>
</dbReference>
<proteinExistence type="predicted"/>
<evidence type="ECO:0000259" key="2">
    <source>
        <dbReference type="Pfam" id="PF01035"/>
    </source>
</evidence>
<dbReference type="RefSeq" id="WP_120060638.1">
    <property type="nucleotide sequence ID" value="NZ_QYRP01000002.1"/>
</dbReference>
<gene>
    <name evidence="3" type="ORF">D4739_10855</name>
</gene>
<evidence type="ECO:0000256" key="1">
    <source>
        <dbReference type="ARBA" id="ARBA00022763"/>
    </source>
</evidence>
<dbReference type="PANTHER" id="PTHR42942">
    <property type="entry name" value="6-O-METHYLGUANINE DNA METHYLTRANSFERASE"/>
    <property type="match status" value="1"/>
</dbReference>
<keyword evidence="4" id="KW-1185">Reference proteome</keyword>
<accession>A0A3A5HG04</accession>
<dbReference type="PANTHER" id="PTHR42942:SF1">
    <property type="entry name" value="ALKYLTRANSFERASE-LIKE PROTEIN 1"/>
    <property type="match status" value="1"/>
</dbReference>
<dbReference type="Gene3D" id="1.10.10.10">
    <property type="entry name" value="Winged helix-like DNA-binding domain superfamily/Winged helix DNA-binding domain"/>
    <property type="match status" value="1"/>
</dbReference>
<dbReference type="OrthoDB" id="9132167at2"/>
<keyword evidence="3" id="KW-0489">Methyltransferase</keyword>
<dbReference type="GO" id="GO:0006281">
    <property type="term" value="P:DNA repair"/>
    <property type="evidence" value="ECO:0007669"/>
    <property type="project" value="InterPro"/>
</dbReference>
<dbReference type="InterPro" id="IPR052520">
    <property type="entry name" value="ATL_DNA_repair"/>
</dbReference>
<evidence type="ECO:0000313" key="4">
    <source>
        <dbReference type="Proteomes" id="UP000276542"/>
    </source>
</evidence>